<feature type="region of interest" description="Disordered" evidence="1">
    <location>
        <begin position="35"/>
        <end position="58"/>
    </location>
</feature>
<reference evidence="2 3" key="1">
    <citation type="submission" date="2017-09" db="EMBL/GenBank/DDBJ databases">
        <title>Genome sequencing of Besnoitia besnoiti strain Bb-Ger1.</title>
        <authorList>
            <person name="Schares G."/>
            <person name="Venepally P."/>
            <person name="Lorenzi H.A."/>
        </authorList>
    </citation>
    <scope>NUCLEOTIDE SEQUENCE [LARGE SCALE GENOMIC DNA]</scope>
    <source>
        <strain evidence="2 3">Bb-Ger1</strain>
    </source>
</reference>
<dbReference type="EMBL" id="NWUJ01000005">
    <property type="protein sequence ID" value="PFH35334.1"/>
    <property type="molecule type" value="Genomic_DNA"/>
</dbReference>
<evidence type="ECO:0000313" key="3">
    <source>
        <dbReference type="Proteomes" id="UP000224006"/>
    </source>
</evidence>
<organism evidence="2 3">
    <name type="scientific">Besnoitia besnoiti</name>
    <name type="common">Apicomplexan protozoan</name>
    <dbReference type="NCBI Taxonomy" id="94643"/>
    <lineage>
        <taxon>Eukaryota</taxon>
        <taxon>Sar</taxon>
        <taxon>Alveolata</taxon>
        <taxon>Apicomplexa</taxon>
        <taxon>Conoidasida</taxon>
        <taxon>Coccidia</taxon>
        <taxon>Eucoccidiorida</taxon>
        <taxon>Eimeriorina</taxon>
        <taxon>Sarcocystidae</taxon>
        <taxon>Besnoitia</taxon>
    </lineage>
</organism>
<feature type="region of interest" description="Disordered" evidence="1">
    <location>
        <begin position="1698"/>
        <end position="1757"/>
    </location>
</feature>
<feature type="compositionally biased region" description="Basic and acidic residues" evidence="1">
    <location>
        <begin position="1732"/>
        <end position="1742"/>
    </location>
</feature>
<feature type="compositionally biased region" description="Basic and acidic residues" evidence="1">
    <location>
        <begin position="749"/>
        <end position="761"/>
    </location>
</feature>
<dbReference type="KEGG" id="bbes:BESB_062210"/>
<feature type="region of interest" description="Disordered" evidence="1">
    <location>
        <begin position="1412"/>
        <end position="1441"/>
    </location>
</feature>
<protein>
    <submittedName>
        <fullName evidence="2">Uncharacterized protein</fullName>
    </submittedName>
</protein>
<gene>
    <name evidence="2" type="ORF">BESB_062210</name>
</gene>
<feature type="compositionally biased region" description="Low complexity" evidence="1">
    <location>
        <begin position="1419"/>
        <end position="1428"/>
    </location>
</feature>
<sequence length="1757" mass="187270">MPALAAPLLTESALGSLSAACGCAVASSGTVRSLCRRERPATPPSPPSDPHPTPPRFALSWSPSLSRQTRLVSERLGAVSASSPASFCLPVSHRRDAHAGALAAAASPLGFGGLFARRARLTRRHDRHESCSAQAFPRRGWHLLPLSSTASSLSSSVAALLHWSRFRPASRFAAPTSLFAAASLDMLPAGLQRDLTAREGLSGAAEASPGFAFALTQRRAFGSRRAKTVKQISYRALRRAINEFKQSELREHPREAASAFLIPAASSRLLPGEGATKALSDRPRLADSASLPLRPPSAADLRSSYADPLKYSTSLVPAPLPSPPPVLFQRTVTLPASPEKDLQLRARRLPLGNVKKLKSFELTAALCTYAQVYVHHAALWTALVKECDGRSEQFSPSEACWVLHAFAQAKARREKTSGAPRHAGADSAPDGASLRRASSRLCTHIARHFRFLSLPDAARALHAVSVLQLPDVRLFRLLWPLLPELLEEFRSQHLAADSSPQRAHRVLQLLVAALAHENAPHADVLRAAGDVYTSHINRWVDAQLQRMRQEKKRLRRRSRALAGSRSGGAVGATEGAQVEPGPGDADDKETSVIFRLSDLGDKSPLEQTQHKGAGASASEQDVDALLPMPRRLAAVLEAFARLQYRHEPLIAATLRLFQLSSASQPRPSTPVSAASDGAAAARPLQPSSALFQRGLEAAATAPSLQRPEDSFCPDRGAHVHPGGIGAPEALSSVSLNPYPALPAGVPPYRRSESRGGRERDGGGNCLPLTSSLSLGSLSSSVSQPTCLLAPSSPRGAAPTSASVLVPRVGSSAFPPVSVDSSQSRALSRRRTGVSLPWTGEAAVARALCLSPRALMRRKRDEGRNPASVSASPLSLQLKRFGFAGSPWQLPLGERHKRHALAGKLRKRVDWRRMLHETLASNVLPGRRSPFLSSKLERSKTKSAVIMQQIEARRAESAALAFRQRQKPWVAADLGTALVALEALGVKSLGLVQLWKHEVYANLHRLSHSETLDALETARRVGWYSRAFGQRAFARVAWCLKPERGGIRDANELVRAGLLLADWSNSDKEMQEVTRTVKKKMAAIGRQWLMEEEGEDALREVCRHLERLGHIPPPSASLQLSRSLAHSPATAASSHLRLSASGAGPLSTGAALPAVSQLTSPRDAASSARSDSADASAFLSSADALSSSGVCRGPSHLLPQSAQRPARAGSWPCPRRLPLRGLAGIFPWRPIEAISSEAVAPAHFPALLHITVSLFPTSPPIPLELLLPRIRQCAVGAAVSLNTVHDMLRDLNALQQFRAVAHRSPARVCRPNWVHSGVSSVASLARRAPASTFFSPAAAASPSSFISPCSSPRGPGYSSTASLACAKEAEPRAGIPRDGQDPREAILDRTEAALWRVARQRVRRAVAAVSENGMSGGAAGSDAPDAGEALASPSLQAGVPREEKRAVGLDALRQTDVTLEALARHGAMLISLKNAAVEASAFQPRQSCQPDAGERDTCSPATASGTGAPGALAPSSPGNVERKSPQAPVSSPEREMQQGCGEKGSWQEGRPARCVEGAARAEREAESVAVLNAVRRSIRMPPALRNTSQGGQDAARHSGANEPRLGEGWTPQNVKEAVAVLSLEAAPYTAGLLRPEPCLSRRVCRTPRNLEQNPSNSTSCRNCGHDAQGGPDEFDRHDVMPVSPRRRALPPACACLGAGPAEEGSCRQPWQPARKSAERAAPNRGQPSPSGDGRGDASKEDPPPSRAAYSGSQRRTSF</sequence>
<evidence type="ECO:0000313" key="2">
    <source>
        <dbReference type="EMBL" id="PFH35334.1"/>
    </source>
</evidence>
<feature type="region of interest" description="Disordered" evidence="1">
    <location>
        <begin position="413"/>
        <end position="432"/>
    </location>
</feature>
<comment type="caution">
    <text evidence="2">The sequence shown here is derived from an EMBL/GenBank/DDBJ whole genome shotgun (WGS) entry which is preliminary data.</text>
</comment>
<dbReference type="RefSeq" id="XP_029219343.1">
    <property type="nucleotide sequence ID" value="XM_029364635.1"/>
</dbReference>
<feature type="region of interest" description="Disordered" evidence="1">
    <location>
        <begin position="274"/>
        <end position="293"/>
    </location>
</feature>
<dbReference type="OrthoDB" id="332326at2759"/>
<dbReference type="Proteomes" id="UP000224006">
    <property type="component" value="Chromosome V"/>
</dbReference>
<name>A0A2A9MDR5_BESBE</name>
<feature type="compositionally biased region" description="Low complexity" evidence="1">
    <location>
        <begin position="1498"/>
        <end position="1517"/>
    </location>
</feature>
<evidence type="ECO:0000256" key="1">
    <source>
        <dbReference type="SAM" id="MobiDB-lite"/>
    </source>
</evidence>
<dbReference type="GeneID" id="40311149"/>
<proteinExistence type="predicted"/>
<feature type="region of interest" description="Disordered" evidence="1">
    <location>
        <begin position="1579"/>
        <end position="1608"/>
    </location>
</feature>
<keyword evidence="3" id="KW-1185">Reference proteome</keyword>
<feature type="region of interest" description="Disordered" evidence="1">
    <location>
        <begin position="743"/>
        <end position="767"/>
    </location>
</feature>
<feature type="region of interest" description="Disordered" evidence="1">
    <location>
        <begin position="551"/>
        <end position="621"/>
    </location>
</feature>
<feature type="region of interest" description="Disordered" evidence="1">
    <location>
        <begin position="699"/>
        <end position="725"/>
    </location>
</feature>
<feature type="compositionally biased region" description="Pro residues" evidence="1">
    <location>
        <begin position="41"/>
        <end position="55"/>
    </location>
</feature>
<feature type="region of interest" description="Disordered" evidence="1">
    <location>
        <begin position="1483"/>
        <end position="1550"/>
    </location>
</feature>
<accession>A0A2A9MDR5</accession>
<dbReference type="VEuPathDB" id="ToxoDB:BESB_062210"/>